<dbReference type="InterPro" id="IPR038479">
    <property type="entry name" value="Transthyretin-like_sf"/>
</dbReference>
<comment type="subcellular location">
    <subcellularLocation>
        <location evidence="1">Secreted</location>
    </subcellularLocation>
</comment>
<comment type="similarity">
    <text evidence="2">Belongs to the nematode transthyretin-like family.</text>
</comment>
<evidence type="ECO:0000256" key="2">
    <source>
        <dbReference type="ARBA" id="ARBA00010112"/>
    </source>
</evidence>
<keyword evidence="3" id="KW-0964">Secreted</keyword>
<name>A0A1I7YQI8_9BILA</name>
<keyword evidence="6" id="KW-1185">Reference proteome</keyword>
<evidence type="ECO:0000313" key="7">
    <source>
        <dbReference type="WBParaSite" id="L893_g1871.t1"/>
    </source>
</evidence>
<dbReference type="PANTHER" id="PTHR21700:SF46">
    <property type="entry name" value="TRANSTHYRETIN-LIKE PROTEIN 52"/>
    <property type="match status" value="1"/>
</dbReference>
<sequence>MSPLLVLFLVALASVGTSANTRCYKVIGNVTCSTKPLDGRVEIQLFDSDGLPWESDDLMGRTWANKDGTFQVEGCGNDFGPYNDPDPYLKFTHTCADDAALYGDPNAVVHSTKLISETYLPHVITLGEVDLRALEVVE</sequence>
<evidence type="ECO:0000256" key="3">
    <source>
        <dbReference type="ARBA" id="ARBA00022525"/>
    </source>
</evidence>
<protein>
    <submittedName>
        <fullName evidence="7">Transthyretin-like protein 52</fullName>
    </submittedName>
</protein>
<accession>A0A1I7YQI8</accession>
<evidence type="ECO:0000256" key="1">
    <source>
        <dbReference type="ARBA" id="ARBA00004613"/>
    </source>
</evidence>
<dbReference type="PANTHER" id="PTHR21700">
    <property type="entry name" value="TRANSTHYRETIN-LIKE FAMILY PROTEIN-RELATED"/>
    <property type="match status" value="1"/>
</dbReference>
<dbReference type="Gene3D" id="2.60.40.3330">
    <property type="match status" value="1"/>
</dbReference>
<proteinExistence type="inferred from homology"/>
<feature type="signal peptide" evidence="5">
    <location>
        <begin position="1"/>
        <end position="19"/>
    </location>
</feature>
<dbReference type="WBParaSite" id="L893_g1871.t1">
    <property type="protein sequence ID" value="L893_g1871.t1"/>
    <property type="gene ID" value="L893_g1871"/>
</dbReference>
<reference evidence="7" key="1">
    <citation type="submission" date="2016-11" db="UniProtKB">
        <authorList>
            <consortium name="WormBaseParasite"/>
        </authorList>
    </citation>
    <scope>IDENTIFICATION</scope>
</reference>
<dbReference type="Proteomes" id="UP000095287">
    <property type="component" value="Unplaced"/>
</dbReference>
<organism evidence="6 7">
    <name type="scientific">Steinernema glaseri</name>
    <dbReference type="NCBI Taxonomy" id="37863"/>
    <lineage>
        <taxon>Eukaryota</taxon>
        <taxon>Metazoa</taxon>
        <taxon>Ecdysozoa</taxon>
        <taxon>Nematoda</taxon>
        <taxon>Chromadorea</taxon>
        <taxon>Rhabditida</taxon>
        <taxon>Tylenchina</taxon>
        <taxon>Panagrolaimomorpha</taxon>
        <taxon>Strongyloidoidea</taxon>
        <taxon>Steinernematidae</taxon>
        <taxon>Steinernema</taxon>
    </lineage>
</organism>
<dbReference type="GO" id="GO:0005576">
    <property type="term" value="C:extracellular region"/>
    <property type="evidence" value="ECO:0007669"/>
    <property type="project" value="UniProtKB-SubCell"/>
</dbReference>
<evidence type="ECO:0000313" key="6">
    <source>
        <dbReference type="Proteomes" id="UP000095287"/>
    </source>
</evidence>
<dbReference type="Pfam" id="PF01060">
    <property type="entry name" value="TTR-52"/>
    <property type="match status" value="1"/>
</dbReference>
<feature type="chain" id="PRO_5009312445" evidence="5">
    <location>
        <begin position="20"/>
        <end position="138"/>
    </location>
</feature>
<evidence type="ECO:0000256" key="4">
    <source>
        <dbReference type="ARBA" id="ARBA00022729"/>
    </source>
</evidence>
<dbReference type="GO" id="GO:0009986">
    <property type="term" value="C:cell surface"/>
    <property type="evidence" value="ECO:0007669"/>
    <property type="project" value="InterPro"/>
</dbReference>
<dbReference type="InterPro" id="IPR001534">
    <property type="entry name" value="Transthyretin-like"/>
</dbReference>
<keyword evidence="4 5" id="KW-0732">Signal</keyword>
<dbReference type="AlphaFoldDB" id="A0A1I7YQI8"/>
<evidence type="ECO:0000256" key="5">
    <source>
        <dbReference type="SAM" id="SignalP"/>
    </source>
</evidence>